<sequence length="773" mass="85459">MDAAESDGADFECSDYSAPVKPDEVVNEHLSRVHQESSAALRAIALARRDLEEEIRRREAKVRDMRNEVDRLMRELREVKQLERAEMKKLNLASEATQDKEKRALNYRIIRGRRYTSTLYEASDGHIYMFKRHNSLICVLSKFKGLYCQGWSRITATGLMQQTRDHNHGPHHPDLEKRRLINQVRMALRADEHQRTVREVFDDVVGSSPHAHLLPFKSLYQTLRSVTEGSAPDDAEQAHPSQQPAPQSWAPREPNQWQGAAGWTNGEGAAEAAEQSDRDDSPAGADDDSPGPSSPSPPELVMAFIAPAATMAAKKSLNGYDIQLDGSTKLSTPVAGVFSHLLLVSVCLRRQLRPAFLVLLRESSQAVLLEVFAALKRRLGGRLPDNVVCSSEPTLLSAAAAGWPDAQISCSISTYCRDVVAKMVRENLSAQFVSSVPVRNWLVMLLALPLMPPQKMGDAMEKLTRDIPEQADSPSRQALRRLGTYVTEEWLWKFGPAKMSVHRRPCMDELDTFQLMRDLKSRYQACRDDASADTPRAQRDFVALVAAVNQVLRDTDSELEVGQEGLLCWPRMRKVDPLVRRMVYEKTSALQFLKRAGAELLAGGLPPGSGIEGGDAAVAAASGPVTGASRPDSDEERHEGGGDPEPGPDPFERSISRAEATPTPVTMDCAQENPNMARTEGTRLVPDAAATGSPVRGGVGRGGTARRGRRSTPAAAAKRARKEEVEELQHCYVDLERVPVAEERTQSPRKKLRSSGAERLRWNALELTEEEVS</sequence>
<comment type="caution">
    <text evidence="3">The sequence shown here is derived from an EMBL/GenBank/DDBJ whole genome shotgun (WGS) entry which is preliminary data.</text>
</comment>
<feature type="coiled-coil region" evidence="1">
    <location>
        <begin position="41"/>
        <end position="93"/>
    </location>
</feature>
<evidence type="ECO:0000313" key="4">
    <source>
        <dbReference type="Proteomes" id="UP000440578"/>
    </source>
</evidence>
<feature type="compositionally biased region" description="Basic and acidic residues" evidence="2">
    <location>
        <begin position="631"/>
        <end position="641"/>
    </location>
</feature>
<organism evidence="3 4">
    <name type="scientific">Amphibalanus amphitrite</name>
    <name type="common">Striped barnacle</name>
    <name type="synonym">Balanus amphitrite</name>
    <dbReference type="NCBI Taxonomy" id="1232801"/>
    <lineage>
        <taxon>Eukaryota</taxon>
        <taxon>Metazoa</taxon>
        <taxon>Ecdysozoa</taxon>
        <taxon>Arthropoda</taxon>
        <taxon>Crustacea</taxon>
        <taxon>Multicrustacea</taxon>
        <taxon>Cirripedia</taxon>
        <taxon>Thoracica</taxon>
        <taxon>Thoracicalcarea</taxon>
        <taxon>Balanomorpha</taxon>
        <taxon>Balanoidea</taxon>
        <taxon>Balanidae</taxon>
        <taxon>Amphibalaninae</taxon>
        <taxon>Amphibalanus</taxon>
    </lineage>
</organism>
<dbReference type="EMBL" id="VIIS01002199">
    <property type="protein sequence ID" value="KAF0287303.1"/>
    <property type="molecule type" value="Genomic_DNA"/>
</dbReference>
<reference evidence="3 4" key="1">
    <citation type="submission" date="2019-07" db="EMBL/GenBank/DDBJ databases">
        <title>Draft genome assembly of a fouling barnacle, Amphibalanus amphitrite (Darwin, 1854): The first reference genome for Thecostraca.</title>
        <authorList>
            <person name="Kim W."/>
        </authorList>
    </citation>
    <scope>NUCLEOTIDE SEQUENCE [LARGE SCALE GENOMIC DNA]</scope>
    <source>
        <strain evidence="3">SNU_AA5</strain>
        <tissue evidence="3">Soma without cirri and trophi</tissue>
    </source>
</reference>
<evidence type="ECO:0000256" key="1">
    <source>
        <dbReference type="SAM" id="Coils"/>
    </source>
</evidence>
<dbReference type="AlphaFoldDB" id="A0A6A4UZY1"/>
<name>A0A6A4UZY1_AMPAM</name>
<keyword evidence="4" id="KW-1185">Reference proteome</keyword>
<feature type="region of interest" description="Disordered" evidence="2">
    <location>
        <begin position="688"/>
        <end position="722"/>
    </location>
</feature>
<accession>A0A6A4UZY1</accession>
<feature type="compositionally biased region" description="Low complexity" evidence="2">
    <location>
        <begin position="238"/>
        <end position="251"/>
    </location>
</feature>
<feature type="region of interest" description="Disordered" evidence="2">
    <location>
        <begin position="612"/>
        <end position="670"/>
    </location>
</feature>
<proteinExistence type="predicted"/>
<dbReference type="Proteomes" id="UP000440578">
    <property type="component" value="Unassembled WGS sequence"/>
</dbReference>
<keyword evidence="1" id="KW-0175">Coiled coil</keyword>
<evidence type="ECO:0000256" key="2">
    <source>
        <dbReference type="SAM" id="MobiDB-lite"/>
    </source>
</evidence>
<evidence type="ECO:0000313" key="3">
    <source>
        <dbReference type="EMBL" id="KAF0287303.1"/>
    </source>
</evidence>
<protein>
    <submittedName>
        <fullName evidence="3">Uncharacterized protein</fullName>
    </submittedName>
</protein>
<feature type="region of interest" description="Disordered" evidence="2">
    <location>
        <begin position="227"/>
        <end position="299"/>
    </location>
</feature>
<gene>
    <name evidence="3" type="ORF">FJT64_014228</name>
</gene>